<protein>
    <submittedName>
        <fullName evidence="2">Uncharacterized protein</fullName>
    </submittedName>
</protein>
<sequence>MGTHATSGRENPQAAARTVITTLAAAADPQRLLQHSRSLHTAVTEMEAMLTDPPATADTLGVSRRPQPALTVRTRTTKGTPG</sequence>
<proteinExistence type="predicted"/>
<dbReference type="Proteomes" id="UP001365781">
    <property type="component" value="Unassembled WGS sequence"/>
</dbReference>
<gene>
    <name evidence="2" type="ORF">WB403_36185</name>
</gene>
<keyword evidence="3" id="KW-1185">Reference proteome</keyword>
<dbReference type="RefSeq" id="WP_336543113.1">
    <property type="nucleotide sequence ID" value="NZ_JBBAYM010000030.1"/>
</dbReference>
<feature type="region of interest" description="Disordered" evidence="1">
    <location>
        <begin position="53"/>
        <end position="82"/>
    </location>
</feature>
<evidence type="ECO:0000256" key="1">
    <source>
        <dbReference type="SAM" id="MobiDB-lite"/>
    </source>
</evidence>
<name>A0ABU8GNM0_9ACTN</name>
<dbReference type="EMBL" id="JBBAYM010000030">
    <property type="protein sequence ID" value="MEI5614584.1"/>
    <property type="molecule type" value="Genomic_DNA"/>
</dbReference>
<feature type="compositionally biased region" description="Polar residues" evidence="1">
    <location>
        <begin position="73"/>
        <end position="82"/>
    </location>
</feature>
<evidence type="ECO:0000313" key="2">
    <source>
        <dbReference type="EMBL" id="MEI5614584.1"/>
    </source>
</evidence>
<reference evidence="2 3" key="1">
    <citation type="submission" date="2024-03" db="EMBL/GenBank/DDBJ databases">
        <title>First Report of Pectobacterium brasiliscabiei causing potato scab in china.</title>
        <authorList>
            <person name="Handique U."/>
        </authorList>
    </citation>
    <scope>NUCLEOTIDE SEQUENCE [LARGE SCALE GENOMIC DNA]</scope>
    <source>
        <strain evidence="2 3">ZRIMU1503</strain>
    </source>
</reference>
<accession>A0ABU8GNM0</accession>
<organism evidence="2 3">
    <name type="scientific">Streptomyces brasiliscabiei</name>
    <dbReference type="NCBI Taxonomy" id="2736302"/>
    <lineage>
        <taxon>Bacteria</taxon>
        <taxon>Bacillati</taxon>
        <taxon>Actinomycetota</taxon>
        <taxon>Actinomycetes</taxon>
        <taxon>Kitasatosporales</taxon>
        <taxon>Streptomycetaceae</taxon>
        <taxon>Streptomyces</taxon>
    </lineage>
</organism>
<comment type="caution">
    <text evidence="2">The sequence shown here is derived from an EMBL/GenBank/DDBJ whole genome shotgun (WGS) entry which is preliminary data.</text>
</comment>
<evidence type="ECO:0000313" key="3">
    <source>
        <dbReference type="Proteomes" id="UP001365781"/>
    </source>
</evidence>